<keyword evidence="2" id="KW-1185">Reference proteome</keyword>
<dbReference type="Proteomes" id="UP000296159">
    <property type="component" value="Unassembled WGS sequence"/>
</dbReference>
<dbReference type="InterPro" id="IPR011008">
    <property type="entry name" value="Dimeric_a/b-barrel"/>
</dbReference>
<dbReference type="Pfam" id="PF08803">
    <property type="entry name" value="ydhR"/>
    <property type="match status" value="1"/>
</dbReference>
<evidence type="ECO:0000313" key="1">
    <source>
        <dbReference type="EMBL" id="PWC19534.1"/>
    </source>
</evidence>
<organism evidence="1 2">
    <name type="scientific">Brenneria corticis</name>
    <dbReference type="NCBI Taxonomy" id="2173106"/>
    <lineage>
        <taxon>Bacteria</taxon>
        <taxon>Pseudomonadati</taxon>
        <taxon>Pseudomonadota</taxon>
        <taxon>Gammaproteobacteria</taxon>
        <taxon>Enterobacterales</taxon>
        <taxon>Pectobacteriaceae</taxon>
        <taxon>Brenneria</taxon>
    </lineage>
</organism>
<protein>
    <recommendedName>
        <fullName evidence="3">Monooxygenase</fullName>
    </recommendedName>
</protein>
<sequence length="118" mass="13415">MFKLNALTTHHSRNKIMGKVIAQVNYNSTFTDEKSREEKRLMAESRASIPGFIWKVWLRNEETGRGGGLFLFENRAAADAWVAGRANRKFAPTTSNITVELFDVDEELTRISRGPIDL</sequence>
<comment type="caution">
    <text evidence="1">The sequence shown here is derived from an EMBL/GenBank/DDBJ whole genome shotgun (WGS) entry which is preliminary data.</text>
</comment>
<dbReference type="InterPro" id="IPR014910">
    <property type="entry name" value="YdhR"/>
</dbReference>
<evidence type="ECO:0008006" key="3">
    <source>
        <dbReference type="Google" id="ProtNLM"/>
    </source>
</evidence>
<accession>A0A2U1UD85</accession>
<dbReference type="PANTHER" id="PTHR39169">
    <property type="match status" value="1"/>
</dbReference>
<dbReference type="SUPFAM" id="SSF54909">
    <property type="entry name" value="Dimeric alpha+beta barrel"/>
    <property type="match status" value="1"/>
</dbReference>
<dbReference type="AlphaFoldDB" id="A0A2U1UD85"/>
<evidence type="ECO:0000313" key="2">
    <source>
        <dbReference type="Proteomes" id="UP000296159"/>
    </source>
</evidence>
<proteinExistence type="predicted"/>
<reference evidence="1 2" key="1">
    <citation type="submission" date="2018-04" db="EMBL/GenBank/DDBJ databases">
        <title>Brenneria corticis sp.nov.</title>
        <authorList>
            <person name="Li Y."/>
        </authorList>
    </citation>
    <scope>NUCLEOTIDE SEQUENCE [LARGE SCALE GENOMIC DNA]</scope>
    <source>
        <strain evidence="1 2">CFCC 11842</strain>
    </source>
</reference>
<dbReference type="EMBL" id="QDKH01000001">
    <property type="protein sequence ID" value="PWC19534.1"/>
    <property type="molecule type" value="Genomic_DNA"/>
</dbReference>
<dbReference type="PANTHER" id="PTHR39169:SF1">
    <property type="entry name" value="MONOOXYGENASE YDHR-RELATED"/>
    <property type="match status" value="1"/>
</dbReference>
<dbReference type="Gene3D" id="3.30.70.100">
    <property type="match status" value="1"/>
</dbReference>
<name>A0A2U1UD85_9GAMM</name>
<gene>
    <name evidence="1" type="ORF">DDT56_00745</name>
</gene>